<name>A0A4D4KU31_9ACTN</name>
<reference evidence="1 2" key="1">
    <citation type="journal article" date="2020" name="Int. J. Syst. Evol. Microbiol.">
        <title>Reclassification of Streptomyces castelarensis and Streptomyces sporoclivatus as later heterotypic synonyms of Streptomyces antimycoticus.</title>
        <authorList>
            <person name="Komaki H."/>
            <person name="Tamura T."/>
        </authorList>
    </citation>
    <scope>NUCLEOTIDE SEQUENCE [LARGE SCALE GENOMIC DNA]</scope>
    <source>
        <strain evidence="1 2">NBRC 12839</strain>
    </source>
</reference>
<keyword evidence="2" id="KW-1185">Reference proteome</keyword>
<gene>
    <name evidence="1" type="ORF">SANT12839_102510</name>
</gene>
<comment type="caution">
    <text evidence="1">The sequence shown here is derived from an EMBL/GenBank/DDBJ whole genome shotgun (WGS) entry which is preliminary data.</text>
</comment>
<accession>A0A4D4KU31</accession>
<sequence>MTTATVNETFALWVPPTGQFRLVHWHTIRTPQNALCSDAVRPVTLTSELTMWTDEGASPLRLPRNPRASELMIAYQPHPGDYFGDVLFTGATDVSGDVVHGLTFDQAITLIDLYVLGVTASGTGLQEY</sequence>
<evidence type="ECO:0000313" key="1">
    <source>
        <dbReference type="EMBL" id="GDY49369.1"/>
    </source>
</evidence>
<dbReference type="Proteomes" id="UP000299290">
    <property type="component" value="Unassembled WGS sequence"/>
</dbReference>
<dbReference type="RefSeq" id="WP_162004039.1">
    <property type="nucleotide sequence ID" value="NZ_BJHV01000003.1"/>
</dbReference>
<dbReference type="AlphaFoldDB" id="A0A4D4KU31"/>
<proteinExistence type="predicted"/>
<organism evidence="1 2">
    <name type="scientific">Streptomyces antimycoticus</name>
    <dbReference type="NCBI Taxonomy" id="68175"/>
    <lineage>
        <taxon>Bacteria</taxon>
        <taxon>Bacillati</taxon>
        <taxon>Actinomycetota</taxon>
        <taxon>Actinomycetes</taxon>
        <taxon>Kitasatosporales</taxon>
        <taxon>Streptomycetaceae</taxon>
        <taxon>Streptomyces</taxon>
        <taxon>Streptomyces violaceusniger group</taxon>
    </lineage>
</organism>
<evidence type="ECO:0000313" key="2">
    <source>
        <dbReference type="Proteomes" id="UP000299290"/>
    </source>
</evidence>
<protein>
    <submittedName>
        <fullName evidence="1">Uncharacterized protein</fullName>
    </submittedName>
</protein>
<dbReference type="EMBL" id="BJHV01000003">
    <property type="protein sequence ID" value="GDY49369.1"/>
    <property type="molecule type" value="Genomic_DNA"/>
</dbReference>